<dbReference type="EMBL" id="CABIJS010000166">
    <property type="protein sequence ID" value="VUZ45340.1"/>
    <property type="molecule type" value="Genomic_DNA"/>
</dbReference>
<dbReference type="Proteomes" id="UP000321570">
    <property type="component" value="Unassembled WGS sequence"/>
</dbReference>
<evidence type="ECO:0000313" key="2">
    <source>
        <dbReference type="Proteomes" id="UP000321570"/>
    </source>
</evidence>
<evidence type="ECO:0000313" key="1">
    <source>
        <dbReference type="EMBL" id="VUZ45340.1"/>
    </source>
</evidence>
<dbReference type="AlphaFoldDB" id="A0A564YDQ9"/>
<name>A0A564YDQ9_HYMDI</name>
<accession>A0A564YDQ9</accession>
<organism evidence="1 2">
    <name type="scientific">Hymenolepis diminuta</name>
    <name type="common">Rat tapeworm</name>
    <dbReference type="NCBI Taxonomy" id="6216"/>
    <lineage>
        <taxon>Eukaryota</taxon>
        <taxon>Metazoa</taxon>
        <taxon>Spiralia</taxon>
        <taxon>Lophotrochozoa</taxon>
        <taxon>Platyhelminthes</taxon>
        <taxon>Cestoda</taxon>
        <taxon>Eucestoda</taxon>
        <taxon>Cyclophyllidea</taxon>
        <taxon>Hymenolepididae</taxon>
        <taxon>Hymenolepis</taxon>
    </lineage>
</organism>
<proteinExistence type="predicted"/>
<sequence>MCSDLMEGSIIDGENDCENNAWSATDPEKMISSINEALKCMLIETRSKFDAEQKMLAELLTIQEEIKKFHSNWEGRKITLASKLEELIRALTETET</sequence>
<reference evidence="1 2" key="1">
    <citation type="submission" date="2019-07" db="EMBL/GenBank/DDBJ databases">
        <authorList>
            <person name="Jastrzebski P J."/>
            <person name="Paukszto L."/>
            <person name="Jastrzebski P J."/>
        </authorList>
    </citation>
    <scope>NUCLEOTIDE SEQUENCE [LARGE SCALE GENOMIC DNA]</scope>
    <source>
        <strain evidence="1 2">WMS-il1</strain>
    </source>
</reference>
<protein>
    <submittedName>
        <fullName evidence="1">Uncharacterized protein</fullName>
    </submittedName>
</protein>
<gene>
    <name evidence="1" type="ORF">WMSIL1_LOCUS5262</name>
</gene>
<keyword evidence="2" id="KW-1185">Reference proteome</keyword>